<name>A0ABT5ZTG6_9ACTN</name>
<dbReference type="Proteomes" id="UP001216579">
    <property type="component" value="Unassembled WGS sequence"/>
</dbReference>
<gene>
    <name evidence="2" type="ORF">P3G67_28735</name>
</gene>
<evidence type="ECO:0000259" key="1">
    <source>
        <dbReference type="Pfam" id="PF05685"/>
    </source>
</evidence>
<sequence>MTAAPERLLDVAESVRTDLYTKPDLDAVAGIPVYVIADRKHNEVVVLSDPLNGEYRSRAVYRKGQTFTLPESIGAKVEMDVDSLLLT</sequence>
<proteinExistence type="predicted"/>
<feature type="domain" description="Putative restriction endonuclease" evidence="1">
    <location>
        <begin position="16"/>
        <end position="81"/>
    </location>
</feature>
<protein>
    <submittedName>
        <fullName evidence="2">Uma2 family endonuclease</fullName>
    </submittedName>
</protein>
<organism evidence="2 3">
    <name type="scientific">Streptomyces silvisoli</name>
    <dbReference type="NCBI Taxonomy" id="3034235"/>
    <lineage>
        <taxon>Bacteria</taxon>
        <taxon>Bacillati</taxon>
        <taxon>Actinomycetota</taxon>
        <taxon>Actinomycetes</taxon>
        <taxon>Kitasatosporales</taxon>
        <taxon>Streptomycetaceae</taxon>
        <taxon>Streptomyces</taxon>
    </lineage>
</organism>
<reference evidence="2 3" key="1">
    <citation type="submission" date="2023-03" db="EMBL/GenBank/DDBJ databases">
        <title>Draft genome sequence of Streptomyces sp. RB6PN23 isolated from peat swamp forest in Thailand.</title>
        <authorList>
            <person name="Klaysubun C."/>
            <person name="Duangmal K."/>
        </authorList>
    </citation>
    <scope>NUCLEOTIDE SEQUENCE [LARGE SCALE GENOMIC DNA]</scope>
    <source>
        <strain evidence="2 3">RB6PN23</strain>
    </source>
</reference>
<dbReference type="InterPro" id="IPR008538">
    <property type="entry name" value="Uma2"/>
</dbReference>
<accession>A0ABT5ZTG6</accession>
<dbReference type="EMBL" id="JARJBC010000023">
    <property type="protein sequence ID" value="MDF3293129.1"/>
    <property type="molecule type" value="Genomic_DNA"/>
</dbReference>
<dbReference type="RefSeq" id="WP_276096096.1">
    <property type="nucleotide sequence ID" value="NZ_JARJBC010000023.1"/>
</dbReference>
<dbReference type="Pfam" id="PF05685">
    <property type="entry name" value="Uma2"/>
    <property type="match status" value="1"/>
</dbReference>
<comment type="caution">
    <text evidence="2">The sequence shown here is derived from an EMBL/GenBank/DDBJ whole genome shotgun (WGS) entry which is preliminary data.</text>
</comment>
<evidence type="ECO:0000313" key="2">
    <source>
        <dbReference type="EMBL" id="MDF3293129.1"/>
    </source>
</evidence>
<dbReference type="GO" id="GO:0004519">
    <property type="term" value="F:endonuclease activity"/>
    <property type="evidence" value="ECO:0007669"/>
    <property type="project" value="UniProtKB-KW"/>
</dbReference>
<keyword evidence="2" id="KW-0378">Hydrolase</keyword>
<keyword evidence="2" id="KW-0255">Endonuclease</keyword>
<keyword evidence="2" id="KW-0540">Nuclease</keyword>
<keyword evidence="3" id="KW-1185">Reference proteome</keyword>
<evidence type="ECO:0000313" key="3">
    <source>
        <dbReference type="Proteomes" id="UP001216579"/>
    </source>
</evidence>